<dbReference type="EMBL" id="CP006880">
    <property type="protein sequence ID" value="AJD44160.1"/>
    <property type="molecule type" value="Genomic_DNA"/>
</dbReference>
<organism evidence="9 10">
    <name type="scientific">Rhizobium gallicum bv. gallicum R602sp</name>
    <dbReference type="NCBI Taxonomy" id="1041138"/>
    <lineage>
        <taxon>Bacteria</taxon>
        <taxon>Pseudomonadati</taxon>
        <taxon>Pseudomonadota</taxon>
        <taxon>Alphaproteobacteria</taxon>
        <taxon>Hyphomicrobiales</taxon>
        <taxon>Rhizobiaceae</taxon>
        <taxon>Rhizobium/Agrobacterium group</taxon>
        <taxon>Rhizobium</taxon>
    </lineage>
</organism>
<keyword evidence="5 8" id="KW-1133">Transmembrane helix</keyword>
<gene>
    <name evidence="9" type="primary">virB10-2</name>
    <name evidence="9" type="ORF">RGR602_PC00113</name>
</gene>
<comment type="subcellular location">
    <subcellularLocation>
        <location evidence="1">Cell membrane</location>
        <topology evidence="1">Single-pass membrane protein</topology>
    </subcellularLocation>
</comment>
<evidence type="ECO:0000256" key="1">
    <source>
        <dbReference type="ARBA" id="ARBA00004162"/>
    </source>
</evidence>
<dbReference type="GO" id="GO:0005886">
    <property type="term" value="C:plasma membrane"/>
    <property type="evidence" value="ECO:0007669"/>
    <property type="project" value="UniProtKB-SubCell"/>
</dbReference>
<proteinExistence type="inferred from homology"/>
<dbReference type="AlphaFoldDB" id="A0A0B4XBK5"/>
<keyword evidence="10" id="KW-1185">Reference proteome</keyword>
<keyword evidence="4 8" id="KW-0812">Transmembrane</keyword>
<dbReference type="Gene3D" id="2.40.128.260">
    <property type="entry name" value="Type IV secretion system, VirB10/TraB/TrbI"/>
    <property type="match status" value="1"/>
</dbReference>
<comment type="similarity">
    <text evidence="2">Belongs to the TrbI/VirB10 family.</text>
</comment>
<feature type="region of interest" description="Disordered" evidence="7">
    <location>
        <begin position="61"/>
        <end position="115"/>
    </location>
</feature>
<keyword evidence="6 8" id="KW-0472">Membrane</keyword>
<dbReference type="KEGG" id="rga:RGR602_PC00113"/>
<reference evidence="9 10" key="1">
    <citation type="submission" date="2013-11" db="EMBL/GenBank/DDBJ databases">
        <title>Complete genome sequence of Rhizobium gallicum bv. gallicum R602.</title>
        <authorList>
            <person name="Bustos P."/>
            <person name="Santamaria R.I."/>
            <person name="Lozano L."/>
            <person name="Acosta J.L."/>
            <person name="Ormeno-Orrillo E."/>
            <person name="Rogel M.A."/>
            <person name="Romero D."/>
            <person name="Cevallos M.A."/>
            <person name="Martinez-Romero E."/>
            <person name="Gonzalez V."/>
        </authorList>
    </citation>
    <scope>NUCLEOTIDE SEQUENCE [LARGE SCALE GENOMIC DNA]</scope>
    <source>
        <strain evidence="9 10">R602</strain>
        <plasmid evidence="9 10">pRgalR602c</plasmid>
    </source>
</reference>
<feature type="compositionally biased region" description="Basic and acidic residues" evidence="7">
    <location>
        <begin position="76"/>
        <end position="86"/>
    </location>
</feature>
<name>A0A0B4XBK5_9HYPH</name>
<feature type="transmembrane region" description="Helical" evidence="8">
    <location>
        <begin position="28"/>
        <end position="48"/>
    </location>
</feature>
<dbReference type="InterPro" id="IPR042217">
    <property type="entry name" value="T4SS_VirB10/TrbI"/>
</dbReference>
<keyword evidence="3" id="KW-1003">Cell membrane</keyword>
<dbReference type="RefSeq" id="WP_040114578.1">
    <property type="nucleotide sequence ID" value="NZ_CP006880.1"/>
</dbReference>
<protein>
    <submittedName>
        <fullName evidence="9">Type IV secretion system protein VirB10 2</fullName>
    </submittedName>
</protein>
<evidence type="ECO:0000313" key="9">
    <source>
        <dbReference type="EMBL" id="AJD44160.1"/>
    </source>
</evidence>
<evidence type="ECO:0000256" key="3">
    <source>
        <dbReference type="ARBA" id="ARBA00022475"/>
    </source>
</evidence>
<dbReference type="HOGENOM" id="CLU_041899_5_0_5"/>
<evidence type="ECO:0000256" key="2">
    <source>
        <dbReference type="ARBA" id="ARBA00010265"/>
    </source>
</evidence>
<dbReference type="Proteomes" id="UP000031368">
    <property type="component" value="Plasmid pRgalR602c"/>
</dbReference>
<keyword evidence="9" id="KW-0614">Plasmid</keyword>
<evidence type="ECO:0000256" key="6">
    <source>
        <dbReference type="ARBA" id="ARBA00023136"/>
    </source>
</evidence>
<dbReference type="CDD" id="cd16429">
    <property type="entry name" value="VirB10"/>
    <property type="match status" value="1"/>
</dbReference>
<evidence type="ECO:0000256" key="8">
    <source>
        <dbReference type="SAM" id="Phobius"/>
    </source>
</evidence>
<evidence type="ECO:0000313" key="10">
    <source>
        <dbReference type="Proteomes" id="UP000031368"/>
    </source>
</evidence>
<accession>A0A0B4XBK5</accession>
<evidence type="ECO:0000256" key="5">
    <source>
        <dbReference type="ARBA" id="ARBA00022989"/>
    </source>
</evidence>
<evidence type="ECO:0000256" key="7">
    <source>
        <dbReference type="SAM" id="MobiDB-lite"/>
    </source>
</evidence>
<dbReference type="InterPro" id="IPR047695">
    <property type="entry name" value="T4SS_VirB10/PtlG"/>
</dbReference>
<evidence type="ECO:0000256" key="4">
    <source>
        <dbReference type="ARBA" id="ARBA00022692"/>
    </source>
</evidence>
<geneLocation type="plasmid" evidence="9 10">
    <name>pRgalR602c</name>
</geneLocation>
<dbReference type="NCBIfam" id="NF038091">
    <property type="entry name" value="T4SS_VirB10"/>
    <property type="match status" value="1"/>
</dbReference>
<sequence length="416" mass="45400">MKRSPELEAMLEADQSEVRDQRVKRKQVLGGAVILLVGAALAYVLVFAPKKAGQDVFQGDEEFSTTTFRPPTFLRQEPEPEQKSDDQVIQLPEPPQEKKEDPSDTTEFDVPPPPIAIEKTEQQGEQPAEEFPQRYLSKQIIVDSANADSGDFALNGAITEGAPTVAGEDRSSKFLATASAIGDRSAKARQIGRIDAMIPEGTLIPGLLETAINSDLPGQIRAITSQDVYSFDGRRVLIPTGTRLIGEYQSEVTRGQKRIFVIWTRLLRDDGISVRLNSIGTDSLGRSGLTGTVDNKWRERFGSAILLSIVGAASSYLTGHGNGSYSSSNGNDESDSDQAAELARETIAQTFSDMANQALGENLRIPPTISVHQGERIFVYVRQDLDFSAMYPDPVEEALKEIKHERGLGTGHGARQ</sequence>
<dbReference type="InterPro" id="IPR005498">
    <property type="entry name" value="T4SS_VirB10/TraB/TrbI"/>
</dbReference>
<dbReference type="Pfam" id="PF03743">
    <property type="entry name" value="TrbI"/>
    <property type="match status" value="1"/>
</dbReference>